<feature type="coiled-coil region" evidence="1">
    <location>
        <begin position="795"/>
        <end position="837"/>
    </location>
</feature>
<keyword evidence="1" id="KW-0175">Coiled coil</keyword>
<keyword evidence="5" id="KW-1185">Reference proteome</keyword>
<dbReference type="RefSeq" id="XP_001017122.2">
    <property type="nucleotide sequence ID" value="XM_001017122.2"/>
</dbReference>
<dbReference type="AlphaFoldDB" id="Q23KG6"/>
<dbReference type="OrthoDB" id="10249433at2759"/>
<keyword evidence="4" id="KW-0378">Hydrolase</keyword>
<dbReference type="Proteomes" id="UP000009168">
    <property type="component" value="Unassembled WGS sequence"/>
</dbReference>
<evidence type="ECO:0000313" key="5">
    <source>
        <dbReference type="Proteomes" id="UP000009168"/>
    </source>
</evidence>
<feature type="region of interest" description="Disordered" evidence="2">
    <location>
        <begin position="661"/>
        <end position="680"/>
    </location>
</feature>
<dbReference type="GO" id="GO:0016020">
    <property type="term" value="C:membrane"/>
    <property type="evidence" value="ECO:0007669"/>
    <property type="project" value="TreeGrafter"/>
</dbReference>
<dbReference type="HOGENOM" id="CLU_366591_0_0_1"/>
<dbReference type="KEGG" id="tet:TTHERM_00193690"/>
<name>Q23KG6_TETTS</name>
<dbReference type="GO" id="GO:0008474">
    <property type="term" value="F:palmitoyl-(protein) hydrolase activity"/>
    <property type="evidence" value="ECO:0007669"/>
    <property type="project" value="TreeGrafter"/>
</dbReference>
<dbReference type="Gene3D" id="3.40.50.1820">
    <property type="entry name" value="alpha/beta hydrolase"/>
    <property type="match status" value="1"/>
</dbReference>
<dbReference type="PANTHER" id="PTHR12277:SF81">
    <property type="entry name" value="PROTEIN ABHD13"/>
    <property type="match status" value="1"/>
</dbReference>
<dbReference type="InParanoid" id="Q23KG6"/>
<feature type="transmembrane region" description="Helical" evidence="3">
    <location>
        <begin position="21"/>
        <end position="43"/>
    </location>
</feature>
<dbReference type="EMBL" id="GG662673">
    <property type="protein sequence ID" value="EAR96877.2"/>
    <property type="molecule type" value="Genomic_DNA"/>
</dbReference>
<gene>
    <name evidence="4" type="ORF">TTHERM_00193690</name>
</gene>
<evidence type="ECO:0000256" key="1">
    <source>
        <dbReference type="SAM" id="Coils"/>
    </source>
</evidence>
<feature type="transmembrane region" description="Helical" evidence="3">
    <location>
        <begin position="49"/>
        <end position="75"/>
    </location>
</feature>
<sequence length="956" mass="109881">MNSPRKKASSEQDKCLNNKKNKLKICFLIFVGLIILSLIYGVYSLLNLLLPGVISMLVILLLFFYALKVLIRIMLFPGSVKLMQRSTEYNYMINRAKIMHSKIQLVLSIIESIESQNIFLLMDYSGNDLQSVYDRVTTMIKSYQKLEEKKIISSYQADFYEALKKLQEQCQKTIITTDCTNFTFWDLISNNDHLTNIKNQGYVVHFQSKSQVSDLKTIVMETIEKFDSIIFSDKLSFKQKWNKWFKNDSFGSLDYYKAELQTTYKTKEIIINTKDNSKLDCLLIYGDKQTNENNETQQKQPEDFLFLQEGTPTIIFSNPNAGFYEFSKYSNEWVDFYFKKGINTLVWNYRGYGKSQGTPSPAAAFSDAEKIVDYLREHEKVGLLGSHGQSLGGMVACHIAAKKNLDFLCADRTFSCVSDIAYYSMPSFFKQIVRLLTSYDVWSPINYYKANCYKILAYDPKDNIIIYMSSLKNGVSKQIAQSMFLKNFQNQLYHQEQNESLLKNTKGYCMKTWNDDTTVSQVTSIWLNEKDQKDLYGAFSRVTKAIKIVLDKKSIQSSQDSNNSKQNQKSKTQNQNTPYKTRNNIGFMQKQSQSDLNSTLDYSNILNGSLLVDNIKDEENKSSLSNSKQNQSLHISNSEYNCYPSNMEQRDICELQDLESQNKGIQPSSPKNNNNDISLSQQPSCKKQIIPFDEASNSGYINLITNEHKQNKEFSKLMKSIFTILDSFDAGGLSLLDVFYLYTNKYSFQIFQLFILNLNIWGSYLPLTQIIRKNMIGILPKKYAIAKVKEMIRKLETLSKNHQEIQGINEEIQSNIIADLNTIVAKLKILKEKLQQNQIAQSNDKLLEAINQNKDIQIMNDGDSSKSQEPSTSSNPYSLSSGQNTPKKVKQDNEGESKIYQNLKEESQPSQLIEHSDINKIIGNLLPLQCGHNGFYSNFEVQLFEFHLKNAGFLKN</sequence>
<feature type="compositionally biased region" description="Low complexity" evidence="2">
    <location>
        <begin position="556"/>
        <end position="576"/>
    </location>
</feature>
<keyword evidence="3" id="KW-0812">Transmembrane</keyword>
<reference evidence="5" key="1">
    <citation type="journal article" date="2006" name="PLoS Biol.">
        <title>Macronuclear genome sequence of the ciliate Tetrahymena thermophila, a model eukaryote.</title>
        <authorList>
            <person name="Eisen J.A."/>
            <person name="Coyne R.S."/>
            <person name="Wu M."/>
            <person name="Wu D."/>
            <person name="Thiagarajan M."/>
            <person name="Wortman J.R."/>
            <person name="Badger J.H."/>
            <person name="Ren Q."/>
            <person name="Amedeo P."/>
            <person name="Jones K.M."/>
            <person name="Tallon L.J."/>
            <person name="Delcher A.L."/>
            <person name="Salzberg S.L."/>
            <person name="Silva J.C."/>
            <person name="Haas B.J."/>
            <person name="Majoros W.H."/>
            <person name="Farzad M."/>
            <person name="Carlton J.M."/>
            <person name="Smith R.K. Jr."/>
            <person name="Garg J."/>
            <person name="Pearlman R.E."/>
            <person name="Karrer K.M."/>
            <person name="Sun L."/>
            <person name="Manning G."/>
            <person name="Elde N.C."/>
            <person name="Turkewitz A.P."/>
            <person name="Asai D.J."/>
            <person name="Wilkes D.E."/>
            <person name="Wang Y."/>
            <person name="Cai H."/>
            <person name="Collins K."/>
            <person name="Stewart B.A."/>
            <person name="Lee S.R."/>
            <person name="Wilamowska K."/>
            <person name="Weinberg Z."/>
            <person name="Ruzzo W.L."/>
            <person name="Wloga D."/>
            <person name="Gaertig J."/>
            <person name="Frankel J."/>
            <person name="Tsao C.-C."/>
            <person name="Gorovsky M.A."/>
            <person name="Keeling P.J."/>
            <person name="Waller R.F."/>
            <person name="Patron N.J."/>
            <person name="Cherry J.M."/>
            <person name="Stover N.A."/>
            <person name="Krieger C.J."/>
            <person name="del Toro C."/>
            <person name="Ryder H.F."/>
            <person name="Williamson S.C."/>
            <person name="Barbeau R.A."/>
            <person name="Hamilton E.P."/>
            <person name="Orias E."/>
        </authorList>
    </citation>
    <scope>NUCLEOTIDE SEQUENCE [LARGE SCALE GENOMIC DNA]</scope>
    <source>
        <strain evidence="5">SB210</strain>
    </source>
</reference>
<organism evidence="4 5">
    <name type="scientific">Tetrahymena thermophila (strain SB210)</name>
    <dbReference type="NCBI Taxonomy" id="312017"/>
    <lineage>
        <taxon>Eukaryota</taxon>
        <taxon>Sar</taxon>
        <taxon>Alveolata</taxon>
        <taxon>Ciliophora</taxon>
        <taxon>Intramacronucleata</taxon>
        <taxon>Oligohymenophorea</taxon>
        <taxon>Hymenostomatida</taxon>
        <taxon>Tetrahymenina</taxon>
        <taxon>Tetrahymenidae</taxon>
        <taxon>Tetrahymena</taxon>
    </lineage>
</organism>
<feature type="region of interest" description="Disordered" evidence="2">
    <location>
        <begin position="858"/>
        <end position="894"/>
    </location>
</feature>
<dbReference type="InterPro" id="IPR029058">
    <property type="entry name" value="AB_hydrolase_fold"/>
</dbReference>
<dbReference type="STRING" id="312017.Q23KG6"/>
<dbReference type="GeneID" id="7844595"/>
<evidence type="ECO:0000256" key="3">
    <source>
        <dbReference type="SAM" id="Phobius"/>
    </source>
</evidence>
<feature type="region of interest" description="Disordered" evidence="2">
    <location>
        <begin position="556"/>
        <end position="583"/>
    </location>
</feature>
<accession>Q23KG6</accession>
<keyword evidence="3" id="KW-1133">Transmembrane helix</keyword>
<dbReference type="SUPFAM" id="SSF53474">
    <property type="entry name" value="alpha/beta-Hydrolases"/>
    <property type="match status" value="1"/>
</dbReference>
<evidence type="ECO:0000313" key="4">
    <source>
        <dbReference type="EMBL" id="EAR96877.2"/>
    </source>
</evidence>
<dbReference type="eggNOG" id="KOG4391">
    <property type="taxonomic scope" value="Eukaryota"/>
</dbReference>
<dbReference type="PANTHER" id="PTHR12277">
    <property type="entry name" value="ALPHA/BETA HYDROLASE DOMAIN-CONTAINING PROTEIN"/>
    <property type="match status" value="1"/>
</dbReference>
<protein>
    <submittedName>
        <fullName evidence="4">Alpha/beta superfamily hydrolase</fullName>
    </submittedName>
</protein>
<keyword evidence="3" id="KW-0472">Membrane</keyword>
<proteinExistence type="predicted"/>
<feature type="compositionally biased region" description="Low complexity" evidence="2">
    <location>
        <begin position="871"/>
        <end position="881"/>
    </location>
</feature>
<evidence type="ECO:0000256" key="2">
    <source>
        <dbReference type="SAM" id="MobiDB-lite"/>
    </source>
</evidence>